<feature type="compositionally biased region" description="Basic and acidic residues" evidence="1">
    <location>
        <begin position="108"/>
        <end position="129"/>
    </location>
</feature>
<keyword evidence="2" id="KW-1133">Transmembrane helix</keyword>
<feature type="compositionally biased region" description="Basic and acidic residues" evidence="1">
    <location>
        <begin position="74"/>
        <end position="87"/>
    </location>
</feature>
<name>A0A444UZW7_ACIRT</name>
<evidence type="ECO:0000313" key="4">
    <source>
        <dbReference type="Proteomes" id="UP000289886"/>
    </source>
</evidence>
<evidence type="ECO:0000256" key="1">
    <source>
        <dbReference type="SAM" id="MobiDB-lite"/>
    </source>
</evidence>
<dbReference type="AlphaFoldDB" id="A0A444UZW7"/>
<evidence type="ECO:0000256" key="2">
    <source>
        <dbReference type="SAM" id="Phobius"/>
    </source>
</evidence>
<dbReference type="EMBL" id="SCEB01004241">
    <property type="protein sequence ID" value="RXM93700.1"/>
    <property type="molecule type" value="Genomic_DNA"/>
</dbReference>
<keyword evidence="2" id="KW-0472">Membrane</keyword>
<reference evidence="3 4" key="1">
    <citation type="submission" date="2019-01" db="EMBL/GenBank/DDBJ databases">
        <title>Draft Genome and Complete Hox-Cluster Characterization of the Sterlet Sturgeon (Acipenser ruthenus).</title>
        <authorList>
            <person name="Wei Q."/>
        </authorList>
    </citation>
    <scope>NUCLEOTIDE SEQUENCE [LARGE SCALE GENOMIC DNA]</scope>
    <source>
        <strain evidence="3">WHYD16114868_AA</strain>
        <tissue evidence="3">Blood</tissue>
    </source>
</reference>
<protein>
    <submittedName>
        <fullName evidence="3">Mannosyl-oligosaccharide 1,2-alpha-mannosidase IC</fullName>
    </submittedName>
</protein>
<proteinExistence type="predicted"/>
<dbReference type="Proteomes" id="UP000289886">
    <property type="component" value="Unassembled WGS sequence"/>
</dbReference>
<keyword evidence="4" id="KW-1185">Reference proteome</keyword>
<accession>A0A444UZW7</accession>
<organism evidence="3 4">
    <name type="scientific">Acipenser ruthenus</name>
    <name type="common">Sterlet sturgeon</name>
    <dbReference type="NCBI Taxonomy" id="7906"/>
    <lineage>
        <taxon>Eukaryota</taxon>
        <taxon>Metazoa</taxon>
        <taxon>Chordata</taxon>
        <taxon>Craniata</taxon>
        <taxon>Vertebrata</taxon>
        <taxon>Euteleostomi</taxon>
        <taxon>Actinopterygii</taxon>
        <taxon>Chondrostei</taxon>
        <taxon>Acipenseriformes</taxon>
        <taxon>Acipenseridae</taxon>
        <taxon>Acipenser</taxon>
    </lineage>
</organism>
<keyword evidence="2" id="KW-0812">Transmembrane</keyword>
<gene>
    <name evidence="3" type="ORF">EOD39_18800</name>
</gene>
<feature type="region of interest" description="Disordered" evidence="1">
    <location>
        <begin position="58"/>
        <end position="164"/>
    </location>
</feature>
<comment type="caution">
    <text evidence="3">The sequence shown here is derived from an EMBL/GenBank/DDBJ whole genome shotgun (WGS) entry which is preliminary data.</text>
</comment>
<feature type="transmembrane region" description="Helical" evidence="2">
    <location>
        <begin position="22"/>
        <end position="42"/>
    </location>
</feature>
<feature type="compositionally biased region" description="Low complexity" evidence="1">
    <location>
        <begin position="94"/>
        <end position="105"/>
    </location>
</feature>
<evidence type="ECO:0000313" key="3">
    <source>
        <dbReference type="EMBL" id="RXM93700.1"/>
    </source>
</evidence>
<sequence>MFFRKLPGVSASGMGLRLSQKFIFLLFLSGLVTLCFGALFFLPDSARIKRIFLPRAESQTPAVEPDTTAKQHSKKSDKSHDHFKENTPAEAVTSAKIKAISQKSSPTSEKKDAEKVTVKKQEDQNESKRPPPVKPRFAVSKPVEQEMERRTVSSKKGKHGSPFDYEKFRQCLQKPILGAENGQPSDPQTRERREKVKEVIQSTLICISNSAA</sequence>